<comment type="caution">
    <text evidence="1">The sequence shown here is derived from an EMBL/GenBank/DDBJ whole genome shotgun (WGS) entry which is preliminary data.</text>
</comment>
<evidence type="ECO:0000313" key="2">
    <source>
        <dbReference type="Proteomes" id="UP000754883"/>
    </source>
</evidence>
<name>A0A9N9Y5W4_9HYPO</name>
<dbReference type="AlphaFoldDB" id="A0A9N9Y5W4"/>
<sequence length="75" mass="8690">MPHQDAQSGRISDGHVKYEFSKFVQYRHLMTSLAESSLGKRQYGGFYFRVLTEIPDPNVIAIACSEQHRVVRKYN</sequence>
<organism evidence="1 2">
    <name type="scientific">Clonostachys byssicola</name>
    <dbReference type="NCBI Taxonomy" id="160290"/>
    <lineage>
        <taxon>Eukaryota</taxon>
        <taxon>Fungi</taxon>
        <taxon>Dikarya</taxon>
        <taxon>Ascomycota</taxon>
        <taxon>Pezizomycotina</taxon>
        <taxon>Sordariomycetes</taxon>
        <taxon>Hypocreomycetidae</taxon>
        <taxon>Hypocreales</taxon>
        <taxon>Bionectriaceae</taxon>
        <taxon>Clonostachys</taxon>
    </lineage>
</organism>
<reference evidence="2" key="1">
    <citation type="submission" date="2019-06" db="EMBL/GenBank/DDBJ databases">
        <authorList>
            <person name="Broberg M."/>
        </authorList>
    </citation>
    <scope>NUCLEOTIDE SEQUENCE [LARGE SCALE GENOMIC DNA]</scope>
</reference>
<accession>A0A9N9Y5W4</accession>
<dbReference type="Proteomes" id="UP000754883">
    <property type="component" value="Unassembled WGS sequence"/>
</dbReference>
<reference evidence="1 2" key="2">
    <citation type="submission" date="2021-10" db="EMBL/GenBank/DDBJ databases">
        <authorList>
            <person name="Piombo E."/>
        </authorList>
    </citation>
    <scope>NUCLEOTIDE SEQUENCE [LARGE SCALE GENOMIC DNA]</scope>
</reference>
<proteinExistence type="predicted"/>
<protein>
    <submittedName>
        <fullName evidence="1">Uncharacterized protein</fullName>
    </submittedName>
</protein>
<keyword evidence="2" id="KW-1185">Reference proteome</keyword>
<gene>
    <name evidence="1" type="ORF">CBYS24578_00018402</name>
</gene>
<evidence type="ECO:0000313" key="1">
    <source>
        <dbReference type="EMBL" id="CAG9988700.1"/>
    </source>
</evidence>
<dbReference type="EMBL" id="CABFNO020001453">
    <property type="protein sequence ID" value="CAG9988700.1"/>
    <property type="molecule type" value="Genomic_DNA"/>
</dbReference>